<comment type="caution">
    <text evidence="1">The sequence shown here is derived from an EMBL/GenBank/DDBJ whole genome shotgun (WGS) entry which is preliminary data.</text>
</comment>
<evidence type="ECO:0000313" key="2">
    <source>
        <dbReference type="Proteomes" id="UP000054988"/>
    </source>
</evidence>
<evidence type="ECO:0000313" key="1">
    <source>
        <dbReference type="EMBL" id="KTB32393.1"/>
    </source>
</evidence>
<sequence>MPDLELKSEIKQMKDDVMRWM</sequence>
<proteinExistence type="predicted"/>
<name>A0A0W0F7U0_MONRR</name>
<reference evidence="1 2" key="1">
    <citation type="submission" date="2015-12" db="EMBL/GenBank/DDBJ databases">
        <title>Draft genome sequence of Moniliophthora roreri, the causal agent of frosty pod rot of cacao.</title>
        <authorList>
            <person name="Aime M.C."/>
            <person name="Diaz-Valderrama J.R."/>
            <person name="Kijpornyongpan T."/>
            <person name="Phillips-Mora W."/>
        </authorList>
    </citation>
    <scope>NUCLEOTIDE SEQUENCE [LARGE SCALE GENOMIC DNA]</scope>
    <source>
        <strain evidence="1 2">MCA 2952</strain>
    </source>
</reference>
<gene>
    <name evidence="1" type="ORF">WG66_15028</name>
</gene>
<protein>
    <submittedName>
        <fullName evidence="1">Uncharacterized protein</fullName>
    </submittedName>
</protein>
<accession>A0A0W0F7U0</accession>
<organism evidence="1 2">
    <name type="scientific">Moniliophthora roreri</name>
    <name type="common">Frosty pod rot fungus</name>
    <name type="synonym">Monilia roreri</name>
    <dbReference type="NCBI Taxonomy" id="221103"/>
    <lineage>
        <taxon>Eukaryota</taxon>
        <taxon>Fungi</taxon>
        <taxon>Dikarya</taxon>
        <taxon>Basidiomycota</taxon>
        <taxon>Agaricomycotina</taxon>
        <taxon>Agaricomycetes</taxon>
        <taxon>Agaricomycetidae</taxon>
        <taxon>Agaricales</taxon>
        <taxon>Marasmiineae</taxon>
        <taxon>Marasmiaceae</taxon>
        <taxon>Moniliophthora</taxon>
    </lineage>
</organism>
<dbReference type="Proteomes" id="UP000054988">
    <property type="component" value="Unassembled WGS sequence"/>
</dbReference>
<dbReference type="EMBL" id="LATX01002232">
    <property type="protein sequence ID" value="KTB32393.1"/>
    <property type="molecule type" value="Genomic_DNA"/>
</dbReference>
<dbReference type="AlphaFoldDB" id="A0A0W0F7U0"/>